<feature type="region of interest" description="Disordered" evidence="1">
    <location>
        <begin position="381"/>
        <end position="416"/>
    </location>
</feature>
<sequence>MGKNKARYQGTNLTPKDTAPKKYVFVVNPWCSLGGIGDQAFIDRVATWFYLMMKDRQETSNLAQVKQVFWQGTHKNIIVRFHADTDIEPCLGTHMWNRFLKPVLYTNNEQRSILYEYNYAKFENPIKHQWTEGKPSDKIKNLQISENFEVVTPYPRPGPAPLPTMDLKWAIAVKRQPPPLEPLVRPSTPKVDPPSPVRPPAADIPRTSMSNPLTPTPPTRLTPTRIPSSTSTSASAATSPEHPLFEPYVPPAAHPAHALYTEHKASALVRPSVSDPIAVKKMDPYEEAEVAAALLRSETPMKQEDVGGCGGLSHDRMDETEDFLSSIIPPASRSHIFDAPLTVHVKPEPRDLSLDSAETLAGSDPTFELQQELARYLQAHPSEEHDLSRQPDVKVKAEPLGGNAPEETTQLSGSDPTDELHALLAEHLKQTSAGDSIEAEDFLSSVIPPPAPSRSHTLEAVPVRVKPDVSLDLDGDSVETLPGSDPALELQQELARYLQAHPSEMHDSSGQPDVVVVKAEPSEANARLGSDPNDEFHTLLAGHLQQETNQEHHDVSVKPEPQEHQSMPIHTYTIHSSSKHNHRSVPHPPPSSSPTSDPFPDNIHHDGSRPTPLAGRSSVNRDIGLSKSNTPPNRHRSRSTTLATDFGTPETQLRGPGQRLKRELSPESDHKSEGPLTQPNTRDPRASRPRPPPVQPYFSRVGPRTTQMGNANRSGEVGPSVGTQTKRIRTEES</sequence>
<feature type="compositionally biased region" description="Basic and acidic residues" evidence="1">
    <location>
        <begin position="549"/>
        <end position="563"/>
    </location>
</feature>
<name>A0A0C9XPF5_9AGAR</name>
<feature type="region of interest" description="Disordered" evidence="1">
    <location>
        <begin position="178"/>
        <end position="243"/>
    </location>
</feature>
<feature type="region of interest" description="Disordered" evidence="1">
    <location>
        <begin position="547"/>
        <end position="733"/>
    </location>
</feature>
<feature type="compositionally biased region" description="Basic and acidic residues" evidence="1">
    <location>
        <begin position="660"/>
        <end position="673"/>
    </location>
</feature>
<proteinExistence type="predicted"/>
<feature type="compositionally biased region" description="Low complexity" evidence="1">
    <location>
        <begin position="221"/>
        <end position="240"/>
    </location>
</feature>
<organism evidence="2 3">
    <name type="scientific">Laccaria amethystina LaAM-08-1</name>
    <dbReference type="NCBI Taxonomy" id="1095629"/>
    <lineage>
        <taxon>Eukaryota</taxon>
        <taxon>Fungi</taxon>
        <taxon>Dikarya</taxon>
        <taxon>Basidiomycota</taxon>
        <taxon>Agaricomycotina</taxon>
        <taxon>Agaricomycetes</taxon>
        <taxon>Agaricomycetidae</taxon>
        <taxon>Agaricales</taxon>
        <taxon>Agaricineae</taxon>
        <taxon>Hydnangiaceae</taxon>
        <taxon>Laccaria</taxon>
    </lineage>
</organism>
<keyword evidence="3" id="KW-1185">Reference proteome</keyword>
<accession>A0A0C9XPF5</accession>
<reference evidence="2 3" key="1">
    <citation type="submission" date="2014-04" db="EMBL/GenBank/DDBJ databases">
        <authorList>
            <consortium name="DOE Joint Genome Institute"/>
            <person name="Kuo A."/>
            <person name="Kohler A."/>
            <person name="Nagy L.G."/>
            <person name="Floudas D."/>
            <person name="Copeland A."/>
            <person name="Barry K.W."/>
            <person name="Cichocki N."/>
            <person name="Veneault-Fourrey C."/>
            <person name="LaButti K."/>
            <person name="Lindquist E.A."/>
            <person name="Lipzen A."/>
            <person name="Lundell T."/>
            <person name="Morin E."/>
            <person name="Murat C."/>
            <person name="Sun H."/>
            <person name="Tunlid A."/>
            <person name="Henrissat B."/>
            <person name="Grigoriev I.V."/>
            <person name="Hibbett D.S."/>
            <person name="Martin F."/>
            <person name="Nordberg H.P."/>
            <person name="Cantor M.N."/>
            <person name="Hua S.X."/>
        </authorList>
    </citation>
    <scope>NUCLEOTIDE SEQUENCE [LARGE SCALE GENOMIC DNA]</scope>
    <source>
        <strain evidence="2 3">LaAM-08-1</strain>
    </source>
</reference>
<dbReference type="Proteomes" id="UP000054477">
    <property type="component" value="Unassembled WGS sequence"/>
</dbReference>
<dbReference type="AlphaFoldDB" id="A0A0C9XPF5"/>
<feature type="compositionally biased region" description="Polar residues" evidence="1">
    <location>
        <begin position="406"/>
        <end position="415"/>
    </location>
</feature>
<feature type="compositionally biased region" description="Polar residues" evidence="1">
    <location>
        <begin position="704"/>
        <end position="713"/>
    </location>
</feature>
<evidence type="ECO:0000256" key="1">
    <source>
        <dbReference type="SAM" id="MobiDB-lite"/>
    </source>
</evidence>
<dbReference type="OrthoDB" id="2996389at2759"/>
<dbReference type="EMBL" id="KN838580">
    <property type="protein sequence ID" value="KIK03424.1"/>
    <property type="molecule type" value="Genomic_DNA"/>
</dbReference>
<evidence type="ECO:0000313" key="2">
    <source>
        <dbReference type="EMBL" id="KIK03424.1"/>
    </source>
</evidence>
<gene>
    <name evidence="2" type="ORF">K443DRAFT_676757</name>
</gene>
<feature type="compositionally biased region" description="Basic and acidic residues" evidence="1">
    <location>
        <begin position="381"/>
        <end position="397"/>
    </location>
</feature>
<reference evidence="3" key="2">
    <citation type="submission" date="2015-01" db="EMBL/GenBank/DDBJ databases">
        <title>Evolutionary Origins and Diversification of the Mycorrhizal Mutualists.</title>
        <authorList>
            <consortium name="DOE Joint Genome Institute"/>
            <consortium name="Mycorrhizal Genomics Consortium"/>
            <person name="Kohler A."/>
            <person name="Kuo A."/>
            <person name="Nagy L.G."/>
            <person name="Floudas D."/>
            <person name="Copeland A."/>
            <person name="Barry K.W."/>
            <person name="Cichocki N."/>
            <person name="Veneault-Fourrey C."/>
            <person name="LaButti K."/>
            <person name="Lindquist E.A."/>
            <person name="Lipzen A."/>
            <person name="Lundell T."/>
            <person name="Morin E."/>
            <person name="Murat C."/>
            <person name="Riley R."/>
            <person name="Ohm R."/>
            <person name="Sun H."/>
            <person name="Tunlid A."/>
            <person name="Henrissat B."/>
            <person name="Grigoriev I.V."/>
            <person name="Hibbett D.S."/>
            <person name="Martin F."/>
        </authorList>
    </citation>
    <scope>NUCLEOTIDE SEQUENCE [LARGE SCALE GENOMIC DNA]</scope>
    <source>
        <strain evidence="3">LaAM-08-1</strain>
    </source>
</reference>
<evidence type="ECO:0000313" key="3">
    <source>
        <dbReference type="Proteomes" id="UP000054477"/>
    </source>
</evidence>
<dbReference type="HOGENOM" id="CLU_378139_0_0_1"/>
<protein>
    <submittedName>
        <fullName evidence="2">Uncharacterized protein</fullName>
    </submittedName>
</protein>